<name>A0A150N4F6_GEOSE</name>
<accession>A0A150N4F6</accession>
<feature type="binding site" evidence="3">
    <location>
        <position position="11"/>
    </location>
    <ligand>
        <name>substrate</name>
    </ligand>
</feature>
<evidence type="ECO:0000256" key="3">
    <source>
        <dbReference type="PIRSR" id="PIRSR017388-2"/>
    </source>
</evidence>
<dbReference type="SUPFAM" id="SSF53474">
    <property type="entry name" value="alpha/beta-Hydrolases"/>
    <property type="match status" value="1"/>
</dbReference>
<feature type="domain" description="Serine aminopeptidase S33" evidence="4">
    <location>
        <begin position="6"/>
        <end position="210"/>
    </location>
</feature>
<dbReference type="Gene3D" id="3.40.50.1820">
    <property type="entry name" value="alpha/beta hydrolase"/>
    <property type="match status" value="1"/>
</dbReference>
<dbReference type="GO" id="GO:0016020">
    <property type="term" value="C:membrane"/>
    <property type="evidence" value="ECO:0007669"/>
    <property type="project" value="TreeGrafter"/>
</dbReference>
<dbReference type="InterPro" id="IPR050266">
    <property type="entry name" value="AB_hydrolase_sf"/>
</dbReference>
<evidence type="ECO:0000256" key="2">
    <source>
        <dbReference type="PIRSR" id="PIRSR017388-1"/>
    </source>
</evidence>
<gene>
    <name evidence="5" type="ORF">B4114_0211</name>
</gene>
<keyword evidence="1 5" id="KW-0378">Hydrolase</keyword>
<evidence type="ECO:0000313" key="6">
    <source>
        <dbReference type="Proteomes" id="UP000075517"/>
    </source>
</evidence>
<organism evidence="5 6">
    <name type="scientific">Geobacillus stearothermophilus</name>
    <name type="common">Bacillus stearothermophilus</name>
    <dbReference type="NCBI Taxonomy" id="1422"/>
    <lineage>
        <taxon>Bacteria</taxon>
        <taxon>Bacillati</taxon>
        <taxon>Bacillota</taxon>
        <taxon>Bacilli</taxon>
        <taxon>Bacillales</taxon>
        <taxon>Anoxybacillaceae</taxon>
        <taxon>Geobacillus</taxon>
    </lineage>
</organism>
<dbReference type="Proteomes" id="UP000075517">
    <property type="component" value="Unassembled WGS sequence"/>
</dbReference>
<dbReference type="PANTHER" id="PTHR43798:SF31">
    <property type="entry name" value="AB HYDROLASE SUPERFAMILY PROTEIN YCLE"/>
    <property type="match status" value="1"/>
</dbReference>
<comment type="caution">
    <text evidence="5">The sequence shown here is derived from an EMBL/GenBank/DDBJ whole genome shotgun (WGS) entry which is preliminary data.</text>
</comment>
<protein>
    <submittedName>
        <fullName evidence="5">Carboxylesterase</fullName>
        <ecNumber evidence="5">3.1.1.1</ecNumber>
    </submittedName>
</protein>
<dbReference type="InterPro" id="IPR012354">
    <property type="entry name" value="Esterase_lipase"/>
</dbReference>
<feature type="active site" description="Nucleophile" evidence="2">
    <location>
        <position position="79"/>
    </location>
</feature>
<dbReference type="GO" id="GO:0106435">
    <property type="term" value="F:carboxylesterase activity"/>
    <property type="evidence" value="ECO:0007669"/>
    <property type="project" value="UniProtKB-EC"/>
</dbReference>
<proteinExistence type="predicted"/>
<dbReference type="AlphaFoldDB" id="A0A150N4F6"/>
<dbReference type="PANTHER" id="PTHR43798">
    <property type="entry name" value="MONOACYLGLYCEROL LIPASE"/>
    <property type="match status" value="1"/>
</dbReference>
<feature type="active site" description="Charge relay system" evidence="2">
    <location>
        <position position="207"/>
    </location>
</feature>
<dbReference type="EC" id="3.1.1.1" evidence="5"/>
<dbReference type="Pfam" id="PF12146">
    <property type="entry name" value="Hydrolase_4"/>
    <property type="match status" value="1"/>
</dbReference>
<dbReference type="PIRSF" id="PIRSF017388">
    <property type="entry name" value="Esterase_lipase"/>
    <property type="match status" value="1"/>
</dbReference>
<dbReference type="EMBL" id="LQYY01000141">
    <property type="protein sequence ID" value="KYD31610.1"/>
    <property type="molecule type" value="Genomic_DNA"/>
</dbReference>
<dbReference type="InterPro" id="IPR029058">
    <property type="entry name" value="AB_hydrolase_fold"/>
</dbReference>
<feature type="active site" description="Charge relay system" evidence="2">
    <location>
        <position position="177"/>
    </location>
</feature>
<sequence length="241" mass="27484">MMIGCLCIHGFTGSPEEVAPLADYLRERTDWMIETPTLPGHGSELRLKGITYDQWIAAAEQAFLALHHRCSVVYVIGFSMGGVIAVYLAEKYPVAKLVLLSAAFYYVNPRQLWRDIREMFANGWKGAREHPLFLRYRNKMMATPFSAVREFRKLVRDVRPRLPRVAAPALIVQGEKDGIVPLKSAYYLYEQIGSAEKKLLLLPNSFHHVCHSIDRHVLFAEVETFLRAAHAHHCKSPHNMV</sequence>
<dbReference type="InterPro" id="IPR022742">
    <property type="entry name" value="Hydrolase_4"/>
</dbReference>
<reference evidence="5 6" key="1">
    <citation type="submission" date="2016-01" db="EMBL/GenBank/DDBJ databases">
        <title>Draft Genome Sequences of Seven Thermophilic Sporeformers Isolated from Foods.</title>
        <authorList>
            <person name="Berendsen E.M."/>
            <person name="Wells-Bennik M.H."/>
            <person name="Krawcyk A.O."/>
            <person name="De Jong A."/>
            <person name="Holsappel S."/>
            <person name="Eijlander R.T."/>
            <person name="Kuipers O.P."/>
        </authorList>
    </citation>
    <scope>NUCLEOTIDE SEQUENCE [LARGE SCALE GENOMIC DNA]</scope>
    <source>
        <strain evidence="5 6">B4114</strain>
    </source>
</reference>
<evidence type="ECO:0000313" key="5">
    <source>
        <dbReference type="EMBL" id="KYD31610.1"/>
    </source>
</evidence>
<feature type="binding site" evidence="3">
    <location>
        <position position="80"/>
    </location>
    <ligand>
        <name>substrate</name>
    </ligand>
</feature>
<dbReference type="PATRIC" id="fig|1422.17.peg.1719"/>
<evidence type="ECO:0000256" key="1">
    <source>
        <dbReference type="ARBA" id="ARBA00022801"/>
    </source>
</evidence>
<evidence type="ECO:0000259" key="4">
    <source>
        <dbReference type="Pfam" id="PF12146"/>
    </source>
</evidence>